<dbReference type="InterPro" id="IPR043128">
    <property type="entry name" value="Rev_trsase/Diguanyl_cyclase"/>
</dbReference>
<keyword evidence="4" id="KW-1185">Reference proteome</keyword>
<dbReference type="EMBL" id="JAXAFO010000007">
    <property type="protein sequence ID" value="MDX6848822.1"/>
    <property type="molecule type" value="Genomic_DNA"/>
</dbReference>
<comment type="caution">
    <text evidence="3">The sequence shown here is derived from an EMBL/GenBank/DDBJ whole genome shotgun (WGS) entry which is preliminary data.</text>
</comment>
<evidence type="ECO:0000313" key="4">
    <source>
        <dbReference type="Proteomes" id="UP001273505"/>
    </source>
</evidence>
<dbReference type="NCBIfam" id="TIGR00254">
    <property type="entry name" value="GGDEF"/>
    <property type="match status" value="1"/>
</dbReference>
<dbReference type="InterPro" id="IPR029016">
    <property type="entry name" value="GAF-like_dom_sf"/>
</dbReference>
<dbReference type="Pfam" id="PF01590">
    <property type="entry name" value="GAF"/>
    <property type="match status" value="1"/>
</dbReference>
<proteinExistence type="predicted"/>
<dbReference type="PANTHER" id="PTHR33121:SF79">
    <property type="entry name" value="CYCLIC DI-GMP PHOSPHODIESTERASE PDED-RELATED"/>
    <property type="match status" value="1"/>
</dbReference>
<evidence type="ECO:0000259" key="1">
    <source>
        <dbReference type="PROSITE" id="PS50883"/>
    </source>
</evidence>
<evidence type="ECO:0000259" key="2">
    <source>
        <dbReference type="PROSITE" id="PS50887"/>
    </source>
</evidence>
<dbReference type="Gene3D" id="3.20.20.450">
    <property type="entry name" value="EAL domain"/>
    <property type="match status" value="1"/>
</dbReference>
<dbReference type="SUPFAM" id="SSF141868">
    <property type="entry name" value="EAL domain-like"/>
    <property type="match status" value="1"/>
</dbReference>
<reference evidence="3 4" key="1">
    <citation type="submission" date="2023-11" db="EMBL/GenBank/DDBJ databases">
        <title>Gilvimarinus fulvus sp. nov., isolated from the surface of Kelp.</title>
        <authorList>
            <person name="Sun Y.Y."/>
            <person name="Gong Y."/>
            <person name="Du Z.J."/>
        </authorList>
    </citation>
    <scope>NUCLEOTIDE SEQUENCE [LARGE SCALE GENOMIC DNA]</scope>
    <source>
        <strain evidence="3 4">SDUM040013</strain>
    </source>
</reference>
<dbReference type="InterPro" id="IPR050706">
    <property type="entry name" value="Cyclic-di-GMP_PDE-like"/>
</dbReference>
<dbReference type="PANTHER" id="PTHR33121">
    <property type="entry name" value="CYCLIC DI-GMP PHOSPHODIESTERASE PDEF"/>
    <property type="match status" value="1"/>
</dbReference>
<dbReference type="InterPro" id="IPR000160">
    <property type="entry name" value="GGDEF_dom"/>
</dbReference>
<dbReference type="SMART" id="SM00065">
    <property type="entry name" value="GAF"/>
    <property type="match status" value="1"/>
</dbReference>
<protein>
    <submittedName>
        <fullName evidence="3">Sensor domain-containing phosphodiesterase</fullName>
    </submittedName>
</protein>
<feature type="domain" description="GGDEF" evidence="2">
    <location>
        <begin position="216"/>
        <end position="350"/>
    </location>
</feature>
<dbReference type="SUPFAM" id="SSF55781">
    <property type="entry name" value="GAF domain-like"/>
    <property type="match status" value="1"/>
</dbReference>
<organism evidence="3 4">
    <name type="scientific">Gilvimarinus gilvus</name>
    <dbReference type="NCBI Taxonomy" id="3058038"/>
    <lineage>
        <taxon>Bacteria</taxon>
        <taxon>Pseudomonadati</taxon>
        <taxon>Pseudomonadota</taxon>
        <taxon>Gammaproteobacteria</taxon>
        <taxon>Cellvibrionales</taxon>
        <taxon>Cellvibrionaceae</taxon>
        <taxon>Gilvimarinus</taxon>
    </lineage>
</organism>
<dbReference type="SUPFAM" id="SSF55073">
    <property type="entry name" value="Nucleotide cyclase"/>
    <property type="match status" value="1"/>
</dbReference>
<dbReference type="Gene3D" id="3.30.450.40">
    <property type="match status" value="1"/>
</dbReference>
<dbReference type="InterPro" id="IPR035919">
    <property type="entry name" value="EAL_sf"/>
</dbReference>
<dbReference type="Pfam" id="PF00990">
    <property type="entry name" value="GGDEF"/>
    <property type="match status" value="1"/>
</dbReference>
<dbReference type="RefSeq" id="WP_302723910.1">
    <property type="nucleotide sequence ID" value="NZ_JAULRU010000705.1"/>
</dbReference>
<dbReference type="PROSITE" id="PS50883">
    <property type="entry name" value="EAL"/>
    <property type="match status" value="1"/>
</dbReference>
<gene>
    <name evidence="3" type="ORF">SCD92_05580</name>
</gene>
<dbReference type="InterPro" id="IPR001633">
    <property type="entry name" value="EAL_dom"/>
</dbReference>
<dbReference type="InterPro" id="IPR029787">
    <property type="entry name" value="Nucleotide_cyclase"/>
</dbReference>
<dbReference type="SMART" id="SM00267">
    <property type="entry name" value="GGDEF"/>
    <property type="match status" value="1"/>
</dbReference>
<feature type="domain" description="EAL" evidence="1">
    <location>
        <begin position="359"/>
        <end position="613"/>
    </location>
</feature>
<dbReference type="PROSITE" id="PS50887">
    <property type="entry name" value="GGDEF"/>
    <property type="match status" value="1"/>
</dbReference>
<sequence length="616" mass="69918">MDESEHYIALHKQLMAFSHSEGFVRLSRRDKLDELSVLCCELLDVQRASVWQLSHDQLRLDLETLYDQTTGSSHERIHLLNKDHPEYFSAMLRERIIDASDAYQDPRTCSFGEEYLKSAQVASMLDAPVFDHGEIFGVLCLESRQQRHWNVAEIAFACSVADTISLINTYEAWQQSQQELDYVTHFDDLTGLSNQCSLQKRLSHLVRNTKTDGASEPFALVWINIDKLKQVNDGLGQEVGDEVILMAANKLRQLVVKGKDKVARIGGNEFAVIIRNPSSRNNLERTIEEFLDQLLKPLHLPAVSIPITLSSGVCIFPEDGREYSTLMRHAEAAMYQAKEIGPNSVQFFNARISQQARAKFTLERELRRALDLQALDVFYQPIVSNNGYHLVGVEALVRWQHPDKGLLTPADFLPLAKSSNLIYQLDANVIQRVCRDIKDLEQHGIKMPKVSINLSAEQVRHPDLPCHIARWLDENHISGEQLEFEVIEDIVQHDSQQLMRSLQALVSLGPTLAIDDFGTGYSSLSRLKHLPFNKLKIDRSFVRDLPGNLQDCAIVQSIVALAKGLSMEVVVEGIETEEQRDWISRQNIDYLQGYFVGYPMPLERLRESFLSNAASA</sequence>
<dbReference type="Gene3D" id="3.30.70.270">
    <property type="match status" value="1"/>
</dbReference>
<dbReference type="Proteomes" id="UP001273505">
    <property type="component" value="Unassembled WGS sequence"/>
</dbReference>
<accession>A0ABU4RXB1</accession>
<dbReference type="CDD" id="cd01949">
    <property type="entry name" value="GGDEF"/>
    <property type="match status" value="1"/>
</dbReference>
<name>A0ABU4RXB1_9GAMM</name>
<dbReference type="SMART" id="SM00052">
    <property type="entry name" value="EAL"/>
    <property type="match status" value="1"/>
</dbReference>
<dbReference type="Pfam" id="PF00563">
    <property type="entry name" value="EAL"/>
    <property type="match status" value="1"/>
</dbReference>
<evidence type="ECO:0000313" key="3">
    <source>
        <dbReference type="EMBL" id="MDX6848822.1"/>
    </source>
</evidence>
<dbReference type="InterPro" id="IPR003018">
    <property type="entry name" value="GAF"/>
</dbReference>
<dbReference type="CDD" id="cd01948">
    <property type="entry name" value="EAL"/>
    <property type="match status" value="1"/>
</dbReference>